<accession>A0A562K3K5</accession>
<dbReference type="EMBL" id="VLKI01000002">
    <property type="protein sequence ID" value="TWH90007.1"/>
    <property type="molecule type" value="Genomic_DNA"/>
</dbReference>
<reference evidence="1 2" key="1">
    <citation type="journal article" date="2015" name="Stand. Genomic Sci.">
        <title>Genomic Encyclopedia of Bacterial and Archaeal Type Strains, Phase III: the genomes of soil and plant-associated and newly described type strains.</title>
        <authorList>
            <person name="Whitman W.B."/>
            <person name="Woyke T."/>
            <person name="Klenk H.P."/>
            <person name="Zhou Y."/>
            <person name="Lilburn T.G."/>
            <person name="Beck B.J."/>
            <person name="De Vos P."/>
            <person name="Vandamme P."/>
            <person name="Eisen J.A."/>
            <person name="Garrity G."/>
            <person name="Hugenholtz P."/>
            <person name="Kyrpides N.C."/>
        </authorList>
    </citation>
    <scope>NUCLEOTIDE SEQUENCE [LARGE SCALE GENOMIC DNA]</scope>
    <source>
        <strain evidence="1 2">CGMCC 1.10115</strain>
    </source>
</reference>
<evidence type="ECO:0000313" key="1">
    <source>
        <dbReference type="EMBL" id="TWH90007.1"/>
    </source>
</evidence>
<proteinExistence type="predicted"/>
<gene>
    <name evidence="1" type="ORF">IQ19_01266</name>
</gene>
<comment type="caution">
    <text evidence="1">The sequence shown here is derived from an EMBL/GenBank/DDBJ whole genome shotgun (WGS) entry which is preliminary data.</text>
</comment>
<protein>
    <submittedName>
        <fullName evidence="1">Uncharacterized protein</fullName>
    </submittedName>
</protein>
<name>A0A562K3K5_9BACI</name>
<dbReference type="AlphaFoldDB" id="A0A562K3K5"/>
<sequence>MKWQLRIMKTKSVCIVQVKDISNYYWEVQKPVHAAAVQARKKIKMKLRGKRSFFFWKGSVKLIVDMGTPYWPVDFPLKKLSEPRAVRRSSSI</sequence>
<keyword evidence="2" id="KW-1185">Reference proteome</keyword>
<evidence type="ECO:0000313" key="2">
    <source>
        <dbReference type="Proteomes" id="UP000318667"/>
    </source>
</evidence>
<dbReference type="Proteomes" id="UP000318667">
    <property type="component" value="Unassembled WGS sequence"/>
</dbReference>
<organism evidence="1 2">
    <name type="scientific">Cytobacillus oceanisediminis</name>
    <dbReference type="NCBI Taxonomy" id="665099"/>
    <lineage>
        <taxon>Bacteria</taxon>
        <taxon>Bacillati</taxon>
        <taxon>Bacillota</taxon>
        <taxon>Bacilli</taxon>
        <taxon>Bacillales</taxon>
        <taxon>Bacillaceae</taxon>
        <taxon>Cytobacillus</taxon>
    </lineage>
</organism>